<dbReference type="Proteomes" id="UP000537326">
    <property type="component" value="Unassembled WGS sequence"/>
</dbReference>
<comment type="caution">
    <text evidence="1">The sequence shown here is derived from an EMBL/GenBank/DDBJ whole genome shotgun (WGS) entry which is preliminary data.</text>
</comment>
<dbReference type="InterPro" id="IPR011009">
    <property type="entry name" value="Kinase-like_dom_sf"/>
</dbReference>
<evidence type="ECO:0000313" key="1">
    <source>
        <dbReference type="EMBL" id="NYI12210.1"/>
    </source>
</evidence>
<name>A0A7Y9YHB2_9ACTN</name>
<protein>
    <recommendedName>
        <fullName evidence="3">Phosphotransferase enzyme family protein</fullName>
    </recommendedName>
</protein>
<keyword evidence="2" id="KW-1185">Reference proteome</keyword>
<dbReference type="SUPFAM" id="SSF56112">
    <property type="entry name" value="Protein kinase-like (PK-like)"/>
    <property type="match status" value="1"/>
</dbReference>
<dbReference type="EMBL" id="JACBZI010000001">
    <property type="protein sequence ID" value="NYI12210.1"/>
    <property type="molecule type" value="Genomic_DNA"/>
</dbReference>
<dbReference type="AlphaFoldDB" id="A0A7Y9YHB2"/>
<sequence length="408" mass="44549">MTTGADAAAEEDRGLALLSALAACWPEASVPPSRNAAHPEEFAAEYAWVPDAAHPRLLVPVSPPRAAACSLRRFSAASSPAEVVRRLGAATAVRVTGARVLTQRVGIRMGAPDSLAHHLEELLDCRVTFAVAVGSARVNRKPVLQVFDERGRCRAFVKLGDSPQARTDVAAEALALARLEAWRLRYVEVPRVLALSRWRDMVVLALTPLPTSPRPVHDDDPLLARAMGEVEALHPTHPLALTASPWAMGLRRAAHSWPDQELARRYLSCLEQVLEDGSDRPVVHGAWHGDWTPWNMARGRRRIRLWDWERFETGVPAGLDRVHFRVASATRARGLRTEVVLAALRDLAPQGEDLPLHADPRDLYLLAISARYLGLLDAARGADVAGAAHVALGALEARLAGRRSRQSE</sequence>
<accession>A0A7Y9YHB2</accession>
<reference evidence="1 2" key="1">
    <citation type="submission" date="2020-07" db="EMBL/GenBank/DDBJ databases">
        <title>Sequencing the genomes of 1000 actinobacteria strains.</title>
        <authorList>
            <person name="Klenk H.-P."/>
        </authorList>
    </citation>
    <scope>NUCLEOTIDE SEQUENCE [LARGE SCALE GENOMIC DNA]</scope>
    <source>
        <strain evidence="1 2">DSM 18248</strain>
    </source>
</reference>
<proteinExistence type="predicted"/>
<evidence type="ECO:0008006" key="3">
    <source>
        <dbReference type="Google" id="ProtNLM"/>
    </source>
</evidence>
<evidence type="ECO:0000313" key="2">
    <source>
        <dbReference type="Proteomes" id="UP000537326"/>
    </source>
</evidence>
<organism evidence="1 2">
    <name type="scientific">Nocardioides marinus</name>
    <dbReference type="NCBI Taxonomy" id="374514"/>
    <lineage>
        <taxon>Bacteria</taxon>
        <taxon>Bacillati</taxon>
        <taxon>Actinomycetota</taxon>
        <taxon>Actinomycetes</taxon>
        <taxon>Propionibacteriales</taxon>
        <taxon>Nocardioidaceae</taxon>
        <taxon>Nocardioides</taxon>
    </lineage>
</organism>
<dbReference type="RefSeq" id="WP_179532791.1">
    <property type="nucleotide sequence ID" value="NZ_BAAAPP010000001.1"/>
</dbReference>
<gene>
    <name evidence="1" type="ORF">BKA05_003725</name>
</gene>